<evidence type="ECO:0000313" key="1">
    <source>
        <dbReference type="EMBL" id="EOA39463.1"/>
    </source>
</evidence>
<name>R0IQG3_9BRAS</name>
<dbReference type="AlphaFoldDB" id="R0IQG3"/>
<protein>
    <submittedName>
        <fullName evidence="1">Uncharacterized protein</fullName>
    </submittedName>
</protein>
<evidence type="ECO:0000313" key="2">
    <source>
        <dbReference type="Proteomes" id="UP000029121"/>
    </source>
</evidence>
<dbReference type="Proteomes" id="UP000029121">
    <property type="component" value="Unassembled WGS sequence"/>
</dbReference>
<reference evidence="2" key="1">
    <citation type="journal article" date="2013" name="Nat. Genet.">
        <title>The Capsella rubella genome and the genomic consequences of rapid mating system evolution.</title>
        <authorList>
            <person name="Slotte T."/>
            <person name="Hazzouri K.M."/>
            <person name="Agren J.A."/>
            <person name="Koenig D."/>
            <person name="Maumus F."/>
            <person name="Guo Y.L."/>
            <person name="Steige K."/>
            <person name="Platts A.E."/>
            <person name="Escobar J.S."/>
            <person name="Newman L.K."/>
            <person name="Wang W."/>
            <person name="Mandakova T."/>
            <person name="Vello E."/>
            <person name="Smith L.M."/>
            <person name="Henz S.R."/>
            <person name="Steffen J."/>
            <person name="Takuno S."/>
            <person name="Brandvain Y."/>
            <person name="Coop G."/>
            <person name="Andolfatto P."/>
            <person name="Hu T.T."/>
            <person name="Blanchette M."/>
            <person name="Clark R.M."/>
            <person name="Quesneville H."/>
            <person name="Nordborg M."/>
            <person name="Gaut B.S."/>
            <person name="Lysak M.A."/>
            <person name="Jenkins J."/>
            <person name="Grimwood J."/>
            <person name="Chapman J."/>
            <person name="Prochnik S."/>
            <person name="Shu S."/>
            <person name="Rokhsar D."/>
            <person name="Schmutz J."/>
            <person name="Weigel D."/>
            <person name="Wright S.I."/>
        </authorList>
    </citation>
    <scope>NUCLEOTIDE SEQUENCE [LARGE SCALE GENOMIC DNA]</scope>
    <source>
        <strain evidence="2">cv. Monte Gargano</strain>
    </source>
</reference>
<gene>
    <name evidence="1" type="ORF">CARUB_v10012680mg</name>
</gene>
<organism evidence="1 2">
    <name type="scientific">Capsella rubella</name>
    <dbReference type="NCBI Taxonomy" id="81985"/>
    <lineage>
        <taxon>Eukaryota</taxon>
        <taxon>Viridiplantae</taxon>
        <taxon>Streptophyta</taxon>
        <taxon>Embryophyta</taxon>
        <taxon>Tracheophyta</taxon>
        <taxon>Spermatophyta</taxon>
        <taxon>Magnoliopsida</taxon>
        <taxon>eudicotyledons</taxon>
        <taxon>Gunneridae</taxon>
        <taxon>Pentapetalae</taxon>
        <taxon>rosids</taxon>
        <taxon>malvids</taxon>
        <taxon>Brassicales</taxon>
        <taxon>Brassicaceae</taxon>
        <taxon>Camelineae</taxon>
        <taxon>Capsella</taxon>
    </lineage>
</organism>
<dbReference type="EMBL" id="KB870805">
    <property type="protein sequence ID" value="EOA39463.1"/>
    <property type="molecule type" value="Genomic_DNA"/>
</dbReference>
<sequence>MTRVLILNKDHDSRSWSSAETICSSGEGVFSLFSSSMQLLNLPLTHFTESCKKVLMATINESPRLRAISTI</sequence>
<accession>R0IQG3</accession>
<proteinExistence type="predicted"/>
<keyword evidence="2" id="KW-1185">Reference proteome</keyword>